<reference evidence="6 7" key="1">
    <citation type="journal article" date="2018" name="Nat. Ecol. Evol.">
        <title>Pezizomycetes genomes reveal the molecular basis of ectomycorrhizal truffle lifestyle.</title>
        <authorList>
            <person name="Murat C."/>
            <person name="Payen T."/>
            <person name="Noel B."/>
            <person name="Kuo A."/>
            <person name="Morin E."/>
            <person name="Chen J."/>
            <person name="Kohler A."/>
            <person name="Krizsan K."/>
            <person name="Balestrini R."/>
            <person name="Da Silva C."/>
            <person name="Montanini B."/>
            <person name="Hainaut M."/>
            <person name="Levati E."/>
            <person name="Barry K.W."/>
            <person name="Belfiori B."/>
            <person name="Cichocki N."/>
            <person name="Clum A."/>
            <person name="Dockter R.B."/>
            <person name="Fauchery L."/>
            <person name="Guy J."/>
            <person name="Iotti M."/>
            <person name="Le Tacon F."/>
            <person name="Lindquist E.A."/>
            <person name="Lipzen A."/>
            <person name="Malagnac F."/>
            <person name="Mello A."/>
            <person name="Molinier V."/>
            <person name="Miyauchi S."/>
            <person name="Poulain J."/>
            <person name="Riccioni C."/>
            <person name="Rubini A."/>
            <person name="Sitrit Y."/>
            <person name="Splivallo R."/>
            <person name="Traeger S."/>
            <person name="Wang M."/>
            <person name="Zifcakova L."/>
            <person name="Wipf D."/>
            <person name="Zambonelli A."/>
            <person name="Paolocci F."/>
            <person name="Nowrousian M."/>
            <person name="Ottonello S."/>
            <person name="Baldrian P."/>
            <person name="Spatafora J.W."/>
            <person name="Henrissat B."/>
            <person name="Nagy L.G."/>
            <person name="Aury J.M."/>
            <person name="Wincker P."/>
            <person name="Grigoriev I.V."/>
            <person name="Bonfante P."/>
            <person name="Martin F.M."/>
        </authorList>
    </citation>
    <scope>NUCLEOTIDE SEQUENCE [LARGE SCALE GENOMIC DNA]</scope>
    <source>
        <strain evidence="6 7">CCBAS932</strain>
    </source>
</reference>
<keyword evidence="7" id="KW-1185">Reference proteome</keyword>
<evidence type="ECO:0000313" key="6">
    <source>
        <dbReference type="EMBL" id="RPB11149.1"/>
    </source>
</evidence>
<protein>
    <recommendedName>
        <fullName evidence="1">gamma-glutamylcyclotransferase</fullName>
        <ecNumber evidence="1">4.3.2.9</ecNumber>
    </recommendedName>
</protein>
<dbReference type="GO" id="GO:0003839">
    <property type="term" value="F:gamma-glutamylcyclotransferase activity"/>
    <property type="evidence" value="ECO:0007669"/>
    <property type="project" value="UniProtKB-EC"/>
</dbReference>
<feature type="active site" description="Proton acceptor" evidence="3">
    <location>
        <position position="178"/>
    </location>
</feature>
<dbReference type="InParanoid" id="A0A3N4KP10"/>
<dbReference type="STRING" id="1392247.A0A3N4KP10"/>
<dbReference type="EC" id="4.3.2.9" evidence="1"/>
<proteinExistence type="predicted"/>
<gene>
    <name evidence="6" type="ORF">P167DRAFT_536867</name>
</gene>
<evidence type="ECO:0000256" key="2">
    <source>
        <dbReference type="ARBA" id="ARBA00023239"/>
    </source>
</evidence>
<dbReference type="EMBL" id="ML119137">
    <property type="protein sequence ID" value="RPB11149.1"/>
    <property type="molecule type" value="Genomic_DNA"/>
</dbReference>
<evidence type="ECO:0000313" key="7">
    <source>
        <dbReference type="Proteomes" id="UP000277580"/>
    </source>
</evidence>
<dbReference type="PANTHER" id="PTHR12935:SF0">
    <property type="entry name" value="GAMMA-GLUTAMYLCYCLOTRANSFERASE"/>
    <property type="match status" value="1"/>
</dbReference>
<dbReference type="Proteomes" id="UP000277580">
    <property type="component" value="Unassembled WGS sequence"/>
</dbReference>
<evidence type="ECO:0000256" key="4">
    <source>
        <dbReference type="PIRSR" id="PIRSR617939-2"/>
    </source>
</evidence>
<evidence type="ECO:0000256" key="1">
    <source>
        <dbReference type="ARBA" id="ARBA00012346"/>
    </source>
</evidence>
<feature type="binding site" evidence="4">
    <location>
        <begin position="57"/>
        <end position="62"/>
    </location>
    <ligand>
        <name>substrate</name>
    </ligand>
</feature>
<dbReference type="PANTHER" id="PTHR12935">
    <property type="entry name" value="GAMMA-GLUTAMYLCYCLOTRANSFERASE"/>
    <property type="match status" value="1"/>
</dbReference>
<keyword evidence="2" id="KW-0456">Lyase</keyword>
<dbReference type="Pfam" id="PF13772">
    <property type="entry name" value="AIG2_2"/>
    <property type="match status" value="1"/>
</dbReference>
<sequence>MSSTHYDPVDTSFSNLSLTAIRLLDHYTPSFLTSQKSPDMAIPSITSDGPAPGNILYLAYGSNLDAGVFQGRRGIKPLSATVVTVPSLTLVFDLPGIAYIEPCFANVRTRKVNAPSEKQPLVAEEGLEDMEATVVLSKLSEGRYRDSEDPNDDVDAPALMGVVYEVTPEDYATIIATEGGGASYADVTVECISIDGKSLKAHTLLAPTTKTRPNSGAQASARYLNIISSGAEQHGLPESYRSWLARFRPYRVTTLRQRVGCVLFVAMWAPAVMVTFAVSRWCSGSHKSWAIKISESVFGGMWSSYDRLFKPYFGDGERTEGEKEKEVDEEKTALSEPEKTHRVEDMFVTAMGGETNMESSVASLSASWDKL</sequence>
<name>A0A3N4KP10_9PEZI</name>
<dbReference type="InterPro" id="IPR017939">
    <property type="entry name" value="G-Glutamylcylcotransferase"/>
</dbReference>
<accession>A0A3N4KP10</accession>
<evidence type="ECO:0000256" key="3">
    <source>
        <dbReference type="PIRSR" id="PIRSR617939-1"/>
    </source>
</evidence>
<feature type="region of interest" description="Disordered" evidence="5">
    <location>
        <begin position="317"/>
        <end position="339"/>
    </location>
</feature>
<feature type="binding site" evidence="4">
    <location>
        <position position="223"/>
    </location>
    <ligand>
        <name>substrate</name>
    </ligand>
</feature>
<evidence type="ECO:0000256" key="5">
    <source>
        <dbReference type="SAM" id="MobiDB-lite"/>
    </source>
</evidence>
<dbReference type="AlphaFoldDB" id="A0A3N4KP10"/>
<organism evidence="6 7">
    <name type="scientific">Morchella conica CCBAS932</name>
    <dbReference type="NCBI Taxonomy" id="1392247"/>
    <lineage>
        <taxon>Eukaryota</taxon>
        <taxon>Fungi</taxon>
        <taxon>Dikarya</taxon>
        <taxon>Ascomycota</taxon>
        <taxon>Pezizomycotina</taxon>
        <taxon>Pezizomycetes</taxon>
        <taxon>Pezizales</taxon>
        <taxon>Morchellaceae</taxon>
        <taxon>Morchella</taxon>
    </lineage>
</organism>
<dbReference type="Gene3D" id="3.10.490.10">
    <property type="entry name" value="Gamma-glutamyl cyclotransferase-like"/>
    <property type="match status" value="1"/>
</dbReference>
<dbReference type="OrthoDB" id="2017317at2759"/>